<comment type="caution">
    <text evidence="1">The sequence shown here is derived from an EMBL/GenBank/DDBJ whole genome shotgun (WGS) entry which is preliminary data.</text>
</comment>
<name>A0A1G2QGB1_9BACT</name>
<sequence>MTSRIIIADERQNICFAISKIIRHWNLQLILAEDKDVVQVNLEINRGLIGLIAYRDGLLRESDFPDFQGLFLQYDSTLGAEDIIRLVANSLS</sequence>
<protein>
    <submittedName>
        <fullName evidence="1">Uncharacterized protein</fullName>
    </submittedName>
</protein>
<dbReference type="AlphaFoldDB" id="A0A1G2QGB1"/>
<dbReference type="EMBL" id="MHTK01000006">
    <property type="protein sequence ID" value="OHA59433.1"/>
    <property type="molecule type" value="Genomic_DNA"/>
</dbReference>
<organism evidence="1 2">
    <name type="scientific">Candidatus Vogelbacteria bacterium RIFOXYD1_FULL_46_19</name>
    <dbReference type="NCBI Taxonomy" id="1802439"/>
    <lineage>
        <taxon>Bacteria</taxon>
        <taxon>Candidatus Vogeliibacteriota</taxon>
    </lineage>
</organism>
<proteinExistence type="predicted"/>
<accession>A0A1G2QGB1</accession>
<evidence type="ECO:0000313" key="2">
    <source>
        <dbReference type="Proteomes" id="UP000177838"/>
    </source>
</evidence>
<evidence type="ECO:0000313" key="1">
    <source>
        <dbReference type="EMBL" id="OHA59433.1"/>
    </source>
</evidence>
<reference evidence="1 2" key="1">
    <citation type="journal article" date="2016" name="Nat. Commun.">
        <title>Thousands of microbial genomes shed light on interconnected biogeochemical processes in an aquifer system.</title>
        <authorList>
            <person name="Anantharaman K."/>
            <person name="Brown C.T."/>
            <person name="Hug L.A."/>
            <person name="Sharon I."/>
            <person name="Castelle C.J."/>
            <person name="Probst A.J."/>
            <person name="Thomas B.C."/>
            <person name="Singh A."/>
            <person name="Wilkins M.J."/>
            <person name="Karaoz U."/>
            <person name="Brodie E.L."/>
            <person name="Williams K.H."/>
            <person name="Hubbard S.S."/>
            <person name="Banfield J.F."/>
        </authorList>
    </citation>
    <scope>NUCLEOTIDE SEQUENCE [LARGE SCALE GENOMIC DNA]</scope>
</reference>
<dbReference type="Proteomes" id="UP000177838">
    <property type="component" value="Unassembled WGS sequence"/>
</dbReference>
<gene>
    <name evidence="1" type="ORF">A2589_01015</name>
</gene>